<name>A0A7W7BUV8_9MICO</name>
<sequence length="85" mass="9155">MKRIDIHYGGELYSVGDTSYEELVEQIRQALENGHGWIDVNDGEGAPRPAHLLIAPGVPISLIPIPEPPGDEQGEVDPAVPFSPS</sequence>
<organism evidence="2 3">
    <name type="scientific">Microbacterium marinum</name>
    <dbReference type="NCBI Taxonomy" id="421115"/>
    <lineage>
        <taxon>Bacteria</taxon>
        <taxon>Bacillati</taxon>
        <taxon>Actinomycetota</taxon>
        <taxon>Actinomycetes</taxon>
        <taxon>Micrococcales</taxon>
        <taxon>Microbacteriaceae</taxon>
        <taxon>Microbacterium</taxon>
    </lineage>
</organism>
<evidence type="ECO:0000256" key="1">
    <source>
        <dbReference type="SAM" id="MobiDB-lite"/>
    </source>
</evidence>
<gene>
    <name evidence="2" type="ORF">BKA24_002930</name>
</gene>
<feature type="region of interest" description="Disordered" evidence="1">
    <location>
        <begin position="65"/>
        <end position="85"/>
    </location>
</feature>
<dbReference type="EMBL" id="JACHMD010000001">
    <property type="protein sequence ID" value="MBB4668221.1"/>
    <property type="molecule type" value="Genomic_DNA"/>
</dbReference>
<protein>
    <submittedName>
        <fullName evidence="2">Uncharacterized protein</fullName>
    </submittedName>
</protein>
<dbReference type="RefSeq" id="WP_184219889.1">
    <property type="nucleotide sequence ID" value="NZ_CP085219.1"/>
</dbReference>
<comment type="caution">
    <text evidence="2">The sequence shown here is derived from an EMBL/GenBank/DDBJ whole genome shotgun (WGS) entry which is preliminary data.</text>
</comment>
<reference evidence="2 3" key="1">
    <citation type="submission" date="2020-08" db="EMBL/GenBank/DDBJ databases">
        <title>Sequencing the genomes of 1000 actinobacteria strains.</title>
        <authorList>
            <person name="Klenk H.-P."/>
        </authorList>
    </citation>
    <scope>NUCLEOTIDE SEQUENCE [LARGE SCALE GENOMIC DNA]</scope>
    <source>
        <strain evidence="2 3">DSM 24947</strain>
    </source>
</reference>
<evidence type="ECO:0000313" key="3">
    <source>
        <dbReference type="Proteomes" id="UP000573729"/>
    </source>
</evidence>
<keyword evidence="3" id="KW-1185">Reference proteome</keyword>
<dbReference type="AlphaFoldDB" id="A0A7W7BUV8"/>
<proteinExistence type="predicted"/>
<evidence type="ECO:0000313" key="2">
    <source>
        <dbReference type="EMBL" id="MBB4668221.1"/>
    </source>
</evidence>
<dbReference type="Proteomes" id="UP000573729">
    <property type="component" value="Unassembled WGS sequence"/>
</dbReference>
<accession>A0A7W7BUV8</accession>